<evidence type="ECO:0000313" key="2">
    <source>
        <dbReference type="Proteomes" id="UP000054359"/>
    </source>
</evidence>
<keyword evidence="2" id="KW-1185">Reference proteome</keyword>
<reference evidence="1 2" key="1">
    <citation type="submission" date="2013-11" db="EMBL/GenBank/DDBJ databases">
        <title>Genome sequencing of Stegodyphus mimosarum.</title>
        <authorList>
            <person name="Bechsgaard J."/>
        </authorList>
    </citation>
    <scope>NUCLEOTIDE SEQUENCE [LARGE SCALE GENOMIC DNA]</scope>
</reference>
<proteinExistence type="predicted"/>
<evidence type="ECO:0000313" key="1">
    <source>
        <dbReference type="EMBL" id="KFM81151.1"/>
    </source>
</evidence>
<dbReference type="AlphaFoldDB" id="A0A087UUW2"/>
<sequence>LLSILTRGALTTSCWNKNGFHFYHLLKQHIRLYSQRLNSARTRLKLFLS</sequence>
<protein>
    <submittedName>
        <fullName evidence="1">Uncharacterized protein</fullName>
    </submittedName>
</protein>
<dbReference type="EMBL" id="KK121761">
    <property type="protein sequence ID" value="KFM81151.1"/>
    <property type="molecule type" value="Genomic_DNA"/>
</dbReference>
<feature type="non-terminal residue" evidence="1">
    <location>
        <position position="1"/>
    </location>
</feature>
<name>A0A087UUW2_STEMI</name>
<dbReference type="Proteomes" id="UP000054359">
    <property type="component" value="Unassembled WGS sequence"/>
</dbReference>
<feature type="non-terminal residue" evidence="1">
    <location>
        <position position="49"/>
    </location>
</feature>
<organism evidence="1 2">
    <name type="scientific">Stegodyphus mimosarum</name>
    <name type="common">African social velvet spider</name>
    <dbReference type="NCBI Taxonomy" id="407821"/>
    <lineage>
        <taxon>Eukaryota</taxon>
        <taxon>Metazoa</taxon>
        <taxon>Ecdysozoa</taxon>
        <taxon>Arthropoda</taxon>
        <taxon>Chelicerata</taxon>
        <taxon>Arachnida</taxon>
        <taxon>Araneae</taxon>
        <taxon>Araneomorphae</taxon>
        <taxon>Entelegynae</taxon>
        <taxon>Eresoidea</taxon>
        <taxon>Eresidae</taxon>
        <taxon>Stegodyphus</taxon>
    </lineage>
</organism>
<accession>A0A087UUW2</accession>
<gene>
    <name evidence="1" type="ORF">X975_18149</name>
</gene>